<comment type="similarity">
    <text evidence="1 5">Belongs to the CoaE family.</text>
</comment>
<dbReference type="PROSITE" id="PS51219">
    <property type="entry name" value="DPCK"/>
    <property type="match status" value="1"/>
</dbReference>
<comment type="function">
    <text evidence="5">Catalyzes the phosphorylation of the 3'-hydroxyl group of dephosphocoenzyme A to form coenzyme A.</text>
</comment>
<dbReference type="GO" id="GO:0015937">
    <property type="term" value="P:coenzyme A biosynthetic process"/>
    <property type="evidence" value="ECO:0007669"/>
    <property type="project" value="UniProtKB-UniRule"/>
</dbReference>
<reference evidence="8" key="1">
    <citation type="submission" date="2021-01" db="EMBL/GenBank/DDBJ databases">
        <title>Modified the classification status of verrucomicrobia.</title>
        <authorList>
            <person name="Feng X."/>
        </authorList>
    </citation>
    <scope>NUCLEOTIDE SEQUENCE</scope>
    <source>
        <strain evidence="8">KCTC 13126</strain>
    </source>
</reference>
<proteinExistence type="inferred from homology"/>
<dbReference type="Gene3D" id="3.40.50.300">
    <property type="entry name" value="P-loop containing nucleotide triphosphate hydrolases"/>
    <property type="match status" value="1"/>
</dbReference>
<evidence type="ECO:0000256" key="5">
    <source>
        <dbReference type="HAMAP-Rule" id="MF_00376"/>
    </source>
</evidence>
<dbReference type="EC" id="2.7.1.24" evidence="5 6"/>
<dbReference type="InterPro" id="IPR027417">
    <property type="entry name" value="P-loop_NTPase"/>
</dbReference>
<comment type="catalytic activity">
    <reaction evidence="5">
        <text>3'-dephospho-CoA + ATP = ADP + CoA + H(+)</text>
        <dbReference type="Rhea" id="RHEA:18245"/>
        <dbReference type="ChEBI" id="CHEBI:15378"/>
        <dbReference type="ChEBI" id="CHEBI:30616"/>
        <dbReference type="ChEBI" id="CHEBI:57287"/>
        <dbReference type="ChEBI" id="CHEBI:57328"/>
        <dbReference type="ChEBI" id="CHEBI:456216"/>
        <dbReference type="EC" id="2.7.1.24"/>
    </reaction>
</comment>
<dbReference type="GO" id="GO:0005737">
    <property type="term" value="C:cytoplasm"/>
    <property type="evidence" value="ECO:0007669"/>
    <property type="project" value="UniProtKB-SubCell"/>
</dbReference>
<keyword evidence="2 5" id="KW-0547">Nucleotide-binding</keyword>
<evidence type="ECO:0000256" key="1">
    <source>
        <dbReference type="ARBA" id="ARBA00009018"/>
    </source>
</evidence>
<keyword evidence="5 8" id="KW-0418">Kinase</keyword>
<dbReference type="Proteomes" id="UP000617628">
    <property type="component" value="Unassembled WGS sequence"/>
</dbReference>
<dbReference type="RefSeq" id="WP_200357774.1">
    <property type="nucleotide sequence ID" value="NZ_JAENIL010000050.1"/>
</dbReference>
<dbReference type="GO" id="GO:0004140">
    <property type="term" value="F:dephospho-CoA kinase activity"/>
    <property type="evidence" value="ECO:0007669"/>
    <property type="project" value="UniProtKB-UniRule"/>
</dbReference>
<keyword evidence="4 5" id="KW-0173">Coenzyme A biosynthesis</keyword>
<comment type="subcellular location">
    <subcellularLocation>
        <location evidence="5">Cytoplasm</location>
    </subcellularLocation>
</comment>
<keyword evidence="7" id="KW-0175">Coiled coil</keyword>
<dbReference type="NCBIfam" id="TIGR00152">
    <property type="entry name" value="dephospho-CoA kinase"/>
    <property type="match status" value="1"/>
</dbReference>
<dbReference type="HAMAP" id="MF_00376">
    <property type="entry name" value="Dephospho_CoA_kinase"/>
    <property type="match status" value="1"/>
</dbReference>
<dbReference type="Pfam" id="PF01121">
    <property type="entry name" value="CoaE"/>
    <property type="match status" value="1"/>
</dbReference>
<gene>
    <name evidence="5" type="primary">coaE</name>
    <name evidence="8" type="ORF">JIN87_21940</name>
</gene>
<evidence type="ECO:0000313" key="8">
    <source>
        <dbReference type="EMBL" id="MBK1879562.1"/>
    </source>
</evidence>
<dbReference type="SUPFAM" id="SSF52540">
    <property type="entry name" value="P-loop containing nucleoside triphosphate hydrolases"/>
    <property type="match status" value="1"/>
</dbReference>
<dbReference type="AlphaFoldDB" id="A0A934VRM6"/>
<evidence type="ECO:0000256" key="6">
    <source>
        <dbReference type="NCBIfam" id="TIGR00152"/>
    </source>
</evidence>
<dbReference type="GO" id="GO:0005524">
    <property type="term" value="F:ATP binding"/>
    <property type="evidence" value="ECO:0007669"/>
    <property type="project" value="UniProtKB-UniRule"/>
</dbReference>
<keyword evidence="5" id="KW-0963">Cytoplasm</keyword>
<dbReference type="InterPro" id="IPR001977">
    <property type="entry name" value="Depp_CoAkinase"/>
</dbReference>
<evidence type="ECO:0000256" key="4">
    <source>
        <dbReference type="ARBA" id="ARBA00022993"/>
    </source>
</evidence>
<dbReference type="PANTHER" id="PTHR10695:SF46">
    <property type="entry name" value="BIFUNCTIONAL COENZYME A SYNTHASE-RELATED"/>
    <property type="match status" value="1"/>
</dbReference>
<dbReference type="PANTHER" id="PTHR10695">
    <property type="entry name" value="DEPHOSPHO-COA KINASE-RELATED"/>
    <property type="match status" value="1"/>
</dbReference>
<evidence type="ECO:0000256" key="3">
    <source>
        <dbReference type="ARBA" id="ARBA00022840"/>
    </source>
</evidence>
<name>A0A934VRM6_9BACT</name>
<comment type="pathway">
    <text evidence="5">Cofactor biosynthesis; coenzyme A biosynthesis; CoA from (R)-pantothenate: step 5/5.</text>
</comment>
<evidence type="ECO:0000256" key="7">
    <source>
        <dbReference type="SAM" id="Coils"/>
    </source>
</evidence>
<organism evidence="8 9">
    <name type="scientific">Pelagicoccus mobilis</name>
    <dbReference type="NCBI Taxonomy" id="415221"/>
    <lineage>
        <taxon>Bacteria</taxon>
        <taxon>Pseudomonadati</taxon>
        <taxon>Verrucomicrobiota</taxon>
        <taxon>Opitutia</taxon>
        <taxon>Puniceicoccales</taxon>
        <taxon>Pelagicoccaceae</taxon>
        <taxon>Pelagicoccus</taxon>
    </lineage>
</organism>
<comment type="caution">
    <text evidence="8">The sequence shown here is derived from an EMBL/GenBank/DDBJ whole genome shotgun (WGS) entry which is preliminary data.</text>
</comment>
<protein>
    <recommendedName>
        <fullName evidence="5 6">Dephospho-CoA kinase</fullName>
        <ecNumber evidence="5 6">2.7.1.24</ecNumber>
    </recommendedName>
    <alternativeName>
        <fullName evidence="5">Dephosphocoenzyme A kinase</fullName>
    </alternativeName>
</protein>
<evidence type="ECO:0000313" key="9">
    <source>
        <dbReference type="Proteomes" id="UP000617628"/>
    </source>
</evidence>
<evidence type="ECO:0000256" key="2">
    <source>
        <dbReference type="ARBA" id="ARBA00022741"/>
    </source>
</evidence>
<feature type="binding site" evidence="5">
    <location>
        <begin position="10"/>
        <end position="15"/>
    </location>
    <ligand>
        <name>ATP</name>
        <dbReference type="ChEBI" id="CHEBI:30616"/>
    </ligand>
</feature>
<feature type="coiled-coil region" evidence="7">
    <location>
        <begin position="134"/>
        <end position="194"/>
    </location>
</feature>
<keyword evidence="9" id="KW-1185">Reference proteome</keyword>
<dbReference type="EMBL" id="JAENIL010000050">
    <property type="protein sequence ID" value="MBK1879562.1"/>
    <property type="molecule type" value="Genomic_DNA"/>
</dbReference>
<dbReference type="CDD" id="cd02022">
    <property type="entry name" value="DPCK"/>
    <property type="match status" value="1"/>
</dbReference>
<accession>A0A934VRM6</accession>
<keyword evidence="5 8" id="KW-0808">Transferase</keyword>
<sequence length="194" mass="21386">MRIGLTGGIGCGKSMVAKLLAERGLSTIDADRIVHDLLAEDEATIAEVISRFGEGVRGAEGGIDRAELGKIVFGDSEGLKALEVILHPRVRKTWEKASDSGGVWVIEIPLLFEKNLQKNVDLTICVFSDPHTQVERLEQRGMNRTQALARMERQMPVSQKAELADIVLLNDGSLEFLTEQVDRLVSKIKTLHTQ</sequence>
<keyword evidence="3 5" id="KW-0067">ATP-binding</keyword>